<evidence type="ECO:0000313" key="2">
    <source>
        <dbReference type="Proteomes" id="UP000516384"/>
    </source>
</evidence>
<geneLocation type="plasmid" evidence="1 2">
    <name>pPlas1</name>
</geneLocation>
<dbReference type="RefSeq" id="WP_190299806.1">
    <property type="nucleotide sequence ID" value="NZ_CP061173.1"/>
</dbReference>
<accession>A0A7H0YHE1</accession>
<keyword evidence="1" id="KW-0614">Plasmid</keyword>
<reference evidence="1 2" key="1">
    <citation type="submission" date="2020-09" db="EMBL/GenBank/DDBJ databases">
        <title>Characterization of Paenibacillus peoriae strain ZF390 with broad-spectrum antimicrobial activity as a potential biocontrol agent.</title>
        <authorList>
            <person name="Li L."/>
            <person name="Zhao Y."/>
            <person name="Li B."/>
            <person name="Xie X."/>
        </authorList>
    </citation>
    <scope>NUCLEOTIDE SEQUENCE [LARGE SCALE GENOMIC DNA]</scope>
    <source>
        <strain evidence="1 2">ZF390</strain>
        <plasmid evidence="1 2">pPlas1</plasmid>
    </source>
</reference>
<dbReference type="EMBL" id="CP061173">
    <property type="protein sequence ID" value="QNR70499.1"/>
    <property type="molecule type" value="Genomic_DNA"/>
</dbReference>
<dbReference type="SUPFAM" id="SSF88946">
    <property type="entry name" value="Sigma2 domain of RNA polymerase sigma factors"/>
    <property type="match status" value="1"/>
</dbReference>
<protein>
    <submittedName>
        <fullName evidence="1">Sigma-70 family RNA polymerase sigma factor</fullName>
    </submittedName>
</protein>
<sequence length="184" mass="21181">MAQNINVALDLVAIQPIFDFELFKVKAQDQEDVKQNAIVQILTSLADPRYVVTEDTLFSFAQRIVQRTVADYYRKKYRMIEVNSTSVHFVDAVDEETGEGGSNAFNYKVEDFGYQISELRVDYRMYKQDFSPQERKVIDYLLYNGDAPAMQMKEITDLLGIDKSHGSRAFHKLRNLANRSEACA</sequence>
<dbReference type="GO" id="GO:0006352">
    <property type="term" value="P:DNA-templated transcription initiation"/>
    <property type="evidence" value="ECO:0007669"/>
    <property type="project" value="InterPro"/>
</dbReference>
<dbReference type="AlphaFoldDB" id="A0A7H0YHE1"/>
<organism evidence="1 2">
    <name type="scientific">Paenibacillus peoriae</name>
    <dbReference type="NCBI Taxonomy" id="59893"/>
    <lineage>
        <taxon>Bacteria</taxon>
        <taxon>Bacillati</taxon>
        <taxon>Bacillota</taxon>
        <taxon>Bacilli</taxon>
        <taxon>Bacillales</taxon>
        <taxon>Paenibacillaceae</taxon>
        <taxon>Paenibacillus</taxon>
    </lineage>
</organism>
<evidence type="ECO:0000313" key="1">
    <source>
        <dbReference type="EMBL" id="QNR70499.1"/>
    </source>
</evidence>
<name>A0A7H0YHE1_9BACL</name>
<dbReference type="GO" id="GO:0003700">
    <property type="term" value="F:DNA-binding transcription factor activity"/>
    <property type="evidence" value="ECO:0007669"/>
    <property type="project" value="InterPro"/>
</dbReference>
<gene>
    <name evidence="1" type="ORF">IAQ67_28735</name>
</gene>
<dbReference type="Proteomes" id="UP000516384">
    <property type="component" value="Plasmid pPlas1"/>
</dbReference>
<dbReference type="InterPro" id="IPR013325">
    <property type="entry name" value="RNA_pol_sigma_r2"/>
</dbReference>
<proteinExistence type="predicted"/>